<protein>
    <recommendedName>
        <fullName evidence="7">Zn(2)-C6 fungal-type domain-containing protein</fullName>
    </recommendedName>
</protein>
<dbReference type="InterPro" id="IPR001138">
    <property type="entry name" value="Zn2Cys6_DnaBD"/>
</dbReference>
<evidence type="ECO:0000313" key="10">
    <source>
        <dbReference type="RefSeq" id="XP_033532345.1"/>
    </source>
</evidence>
<dbReference type="RefSeq" id="XP_033532345.1">
    <property type="nucleotide sequence ID" value="XM_033676598.1"/>
</dbReference>
<dbReference type="AlphaFoldDB" id="A0A6G1FY65"/>
<evidence type="ECO:0000313" key="8">
    <source>
        <dbReference type="EMBL" id="KAF1810714.1"/>
    </source>
</evidence>
<keyword evidence="4" id="KW-0804">Transcription</keyword>
<evidence type="ECO:0000256" key="3">
    <source>
        <dbReference type="ARBA" id="ARBA00023015"/>
    </source>
</evidence>
<feature type="compositionally biased region" description="Low complexity" evidence="6">
    <location>
        <begin position="9"/>
        <end position="25"/>
    </location>
</feature>
<comment type="subcellular location">
    <subcellularLocation>
        <location evidence="1">Nucleus</location>
    </subcellularLocation>
</comment>
<dbReference type="OrthoDB" id="5376052at2759"/>
<name>A0A6G1FY65_9PEZI</name>
<dbReference type="SUPFAM" id="SSF57701">
    <property type="entry name" value="Zn2/Cys6 DNA-binding domain"/>
    <property type="match status" value="1"/>
</dbReference>
<dbReference type="InterPro" id="IPR036864">
    <property type="entry name" value="Zn2-C6_fun-type_DNA-bd_sf"/>
</dbReference>
<keyword evidence="3" id="KW-0805">Transcription regulation</keyword>
<dbReference type="PANTHER" id="PTHR47338:SF28">
    <property type="entry name" value="C6 TRANSCRIPTION FACTOR"/>
    <property type="match status" value="1"/>
</dbReference>
<dbReference type="SMART" id="SM00066">
    <property type="entry name" value="GAL4"/>
    <property type="match status" value="1"/>
</dbReference>
<reference evidence="10" key="3">
    <citation type="submission" date="2025-04" db="UniProtKB">
        <authorList>
            <consortium name="RefSeq"/>
        </authorList>
    </citation>
    <scope>IDENTIFICATION</scope>
    <source>
        <strain evidence="10">CBS 781.70</strain>
    </source>
</reference>
<dbReference type="PROSITE" id="PS50048">
    <property type="entry name" value="ZN2_CY6_FUNGAL_2"/>
    <property type="match status" value="1"/>
</dbReference>
<evidence type="ECO:0000256" key="2">
    <source>
        <dbReference type="ARBA" id="ARBA00022723"/>
    </source>
</evidence>
<dbReference type="CDD" id="cd12148">
    <property type="entry name" value="fungal_TF_MHR"/>
    <property type="match status" value="1"/>
</dbReference>
<dbReference type="SMART" id="SM00906">
    <property type="entry name" value="Fungal_trans"/>
    <property type="match status" value="1"/>
</dbReference>
<dbReference type="Pfam" id="PF00172">
    <property type="entry name" value="Zn_clus"/>
    <property type="match status" value="1"/>
</dbReference>
<dbReference type="GO" id="GO:0006351">
    <property type="term" value="P:DNA-templated transcription"/>
    <property type="evidence" value="ECO:0007669"/>
    <property type="project" value="InterPro"/>
</dbReference>
<reference evidence="8 10" key="1">
    <citation type="submission" date="2020-01" db="EMBL/GenBank/DDBJ databases">
        <authorList>
            <consortium name="DOE Joint Genome Institute"/>
            <person name="Haridas S."/>
            <person name="Albert R."/>
            <person name="Binder M."/>
            <person name="Bloem J."/>
            <person name="Labutti K."/>
            <person name="Salamov A."/>
            <person name="Andreopoulos B."/>
            <person name="Baker S.E."/>
            <person name="Barry K."/>
            <person name="Bills G."/>
            <person name="Bluhm B.H."/>
            <person name="Cannon C."/>
            <person name="Castanera R."/>
            <person name="Culley D.E."/>
            <person name="Daum C."/>
            <person name="Ezra D."/>
            <person name="Gonzalez J.B."/>
            <person name="Henrissat B."/>
            <person name="Kuo A."/>
            <person name="Liang C."/>
            <person name="Lipzen A."/>
            <person name="Lutzoni F."/>
            <person name="Magnuson J."/>
            <person name="Mondo S."/>
            <person name="Nolan M."/>
            <person name="Ohm R."/>
            <person name="Pangilinan J."/>
            <person name="Park H.-J."/>
            <person name="Ramirez L."/>
            <person name="Alfaro M."/>
            <person name="Sun H."/>
            <person name="Tritt A."/>
            <person name="Yoshinaga Y."/>
            <person name="Zwiers L.-H."/>
            <person name="Turgeon B.G."/>
            <person name="Goodwin S.B."/>
            <person name="Spatafora J.W."/>
            <person name="Crous P.W."/>
            <person name="Grigoriev I.V."/>
        </authorList>
    </citation>
    <scope>NUCLEOTIDE SEQUENCE</scope>
    <source>
        <strain evidence="8 10">CBS 781.70</strain>
    </source>
</reference>
<dbReference type="GO" id="GO:0003677">
    <property type="term" value="F:DNA binding"/>
    <property type="evidence" value="ECO:0007669"/>
    <property type="project" value="InterPro"/>
</dbReference>
<dbReference type="EMBL" id="ML975165">
    <property type="protein sequence ID" value="KAF1810714.1"/>
    <property type="molecule type" value="Genomic_DNA"/>
</dbReference>
<dbReference type="Pfam" id="PF04082">
    <property type="entry name" value="Fungal_trans"/>
    <property type="match status" value="1"/>
</dbReference>
<dbReference type="Proteomes" id="UP000504638">
    <property type="component" value="Unplaced"/>
</dbReference>
<dbReference type="InterPro" id="IPR007219">
    <property type="entry name" value="XnlR_reg_dom"/>
</dbReference>
<evidence type="ECO:0000256" key="6">
    <source>
        <dbReference type="SAM" id="MobiDB-lite"/>
    </source>
</evidence>
<feature type="region of interest" description="Disordered" evidence="6">
    <location>
        <begin position="1"/>
        <end position="71"/>
    </location>
</feature>
<dbReference type="GeneID" id="54417168"/>
<sequence>MSLPGNQPQHFASPQSHSASSGAHQSPDEVNNLRHANGQWDGNESNGEDEQDGSRKRKRSNGPVLEGPTPVSCEMCKQRKVRCDRGQPDCGWCVRNGHVCEYKPRKKPGLRAGYGRELESRLDRLEELVRIQQTTITQLASAQGTVIETSTAPPTTSDVQTVFRTPAPLQKPHIPGPETALFLQKPSSFNAAPTIAHDYRTNLNGGQTSLHSGSRTNSLQQNISGEPLHPQGARNHPRSSRDSYGQVPDPILESSSLNIRNSPPASDSMEGDLPPQDLVWALTTLFFHHVNTWCPIFVRRQLSDSLFGSKPLNDDDRIMLHAIVATSLRFSTDPRLTPERRTRYHSISKEKVLLYGLENSSVRSLQALVILALDVVGSSNGPPGWNLLALITRSVVQLGLAVEPNSSTVVPAYPSIYTLRAMVLPGPIDFHEEECRRRLFWMIYLLDRYATIATAFEFALDEKEIDRKLPCHEQFFENNQRVETRWFRSKADPAEVSEDRPDNLGVFSYYVELIGILSQIHQFLKKPVDIGAQPDVDAWRKEYKQLDSAIQQWYYRVPAEIRNISCLYRSDRNPRNAQTCPWVMLHAAHQTTIIRLHSSAAYPTTRSPKFQPSRSAADNCVTAAQRIVDLCTYVRDHQLLDKLGPPFVFSVWVAARLILVDCTTRKQGISTGIWTLVETLRTMGKYWQVAERYADLLQRVLDEYQDSLHAPPGPDGERTTPSAVKILADMRRTAFDSDFLISRQPREPTRNGSMAGAGTYNVSGGAQMRALAPNELDYLEIYDFNWPPFPPHVDMGQNEFNSDPFPFPNEDWIFNAPS</sequence>
<accession>A0A6G1FY65</accession>
<dbReference type="GO" id="GO:0005634">
    <property type="term" value="C:nucleus"/>
    <property type="evidence" value="ECO:0007669"/>
    <property type="project" value="UniProtKB-SubCell"/>
</dbReference>
<dbReference type="PROSITE" id="PS00463">
    <property type="entry name" value="ZN2_CY6_FUNGAL_1"/>
    <property type="match status" value="1"/>
</dbReference>
<keyword evidence="2" id="KW-0479">Metal-binding</keyword>
<reference evidence="10" key="2">
    <citation type="submission" date="2020-04" db="EMBL/GenBank/DDBJ databases">
        <authorList>
            <consortium name="NCBI Genome Project"/>
        </authorList>
    </citation>
    <scope>NUCLEOTIDE SEQUENCE</scope>
    <source>
        <strain evidence="10">CBS 781.70</strain>
    </source>
</reference>
<dbReference type="GO" id="GO:0000981">
    <property type="term" value="F:DNA-binding transcription factor activity, RNA polymerase II-specific"/>
    <property type="evidence" value="ECO:0007669"/>
    <property type="project" value="InterPro"/>
</dbReference>
<proteinExistence type="predicted"/>
<evidence type="ECO:0000313" key="9">
    <source>
        <dbReference type="Proteomes" id="UP000504638"/>
    </source>
</evidence>
<keyword evidence="5" id="KW-0539">Nucleus</keyword>
<gene>
    <name evidence="8 10" type="ORF">P152DRAFT_401079</name>
</gene>
<dbReference type="Gene3D" id="4.10.240.10">
    <property type="entry name" value="Zn(2)-C6 fungal-type DNA-binding domain"/>
    <property type="match status" value="1"/>
</dbReference>
<feature type="compositionally biased region" description="Polar residues" evidence="6">
    <location>
        <begin position="201"/>
        <end position="224"/>
    </location>
</feature>
<dbReference type="CDD" id="cd00067">
    <property type="entry name" value="GAL4"/>
    <property type="match status" value="1"/>
</dbReference>
<evidence type="ECO:0000256" key="5">
    <source>
        <dbReference type="ARBA" id="ARBA00023242"/>
    </source>
</evidence>
<feature type="compositionally biased region" description="Polar residues" evidence="6">
    <location>
        <begin position="253"/>
        <end position="265"/>
    </location>
</feature>
<organism evidence="8">
    <name type="scientific">Eremomyces bilateralis CBS 781.70</name>
    <dbReference type="NCBI Taxonomy" id="1392243"/>
    <lineage>
        <taxon>Eukaryota</taxon>
        <taxon>Fungi</taxon>
        <taxon>Dikarya</taxon>
        <taxon>Ascomycota</taxon>
        <taxon>Pezizomycotina</taxon>
        <taxon>Dothideomycetes</taxon>
        <taxon>Dothideomycetes incertae sedis</taxon>
        <taxon>Eremomycetales</taxon>
        <taxon>Eremomycetaceae</taxon>
        <taxon>Eremomyces</taxon>
    </lineage>
</organism>
<feature type="region of interest" description="Disordered" evidence="6">
    <location>
        <begin position="199"/>
        <end position="271"/>
    </location>
</feature>
<evidence type="ECO:0000256" key="1">
    <source>
        <dbReference type="ARBA" id="ARBA00004123"/>
    </source>
</evidence>
<feature type="domain" description="Zn(2)-C6 fungal-type" evidence="7">
    <location>
        <begin position="72"/>
        <end position="102"/>
    </location>
</feature>
<dbReference type="PANTHER" id="PTHR47338">
    <property type="entry name" value="ZN(II)2CYS6 TRANSCRIPTION FACTOR (EUROFUNG)-RELATED"/>
    <property type="match status" value="1"/>
</dbReference>
<evidence type="ECO:0000259" key="7">
    <source>
        <dbReference type="PROSITE" id="PS50048"/>
    </source>
</evidence>
<evidence type="ECO:0000256" key="4">
    <source>
        <dbReference type="ARBA" id="ARBA00023163"/>
    </source>
</evidence>
<dbReference type="InterPro" id="IPR050815">
    <property type="entry name" value="TF_fung"/>
</dbReference>
<dbReference type="GO" id="GO:0008270">
    <property type="term" value="F:zinc ion binding"/>
    <property type="evidence" value="ECO:0007669"/>
    <property type="project" value="InterPro"/>
</dbReference>
<keyword evidence="9" id="KW-1185">Reference proteome</keyword>